<reference evidence="2" key="1">
    <citation type="submission" date="2020-07" db="EMBL/GenBank/DDBJ databases">
        <authorList>
            <person name="Ferguson B K."/>
        </authorList>
    </citation>
    <scope>NUCLEOTIDE SEQUENCE</scope>
    <source>
        <strain evidence="2">L06</strain>
    </source>
</reference>
<dbReference type="InterPro" id="IPR012677">
    <property type="entry name" value="Nucleotide-bd_a/b_plait_sf"/>
</dbReference>
<dbReference type="EMBL" id="CADCXW020000002">
    <property type="protein sequence ID" value="CAD1532468.1"/>
    <property type="molecule type" value="Genomic_DNA"/>
</dbReference>
<dbReference type="CDD" id="cd00590">
    <property type="entry name" value="RRM_SF"/>
    <property type="match status" value="1"/>
</dbReference>
<accession>A0A6V7HZS0</accession>
<evidence type="ECO:0000256" key="1">
    <source>
        <dbReference type="SAM" id="MobiDB-lite"/>
    </source>
</evidence>
<dbReference type="SUPFAM" id="SSF54928">
    <property type="entry name" value="RNA-binding domain, RBD"/>
    <property type="match status" value="2"/>
</dbReference>
<evidence type="ECO:0000313" key="2">
    <source>
        <dbReference type="EMBL" id="CAD1532468.1"/>
    </source>
</evidence>
<feature type="compositionally biased region" description="Polar residues" evidence="1">
    <location>
        <begin position="186"/>
        <end position="197"/>
    </location>
</feature>
<feature type="compositionally biased region" description="Polar residues" evidence="1">
    <location>
        <begin position="121"/>
        <end position="148"/>
    </location>
</feature>
<dbReference type="AlphaFoldDB" id="A0A6V7HZS0"/>
<feature type="compositionally biased region" description="Polar residues" evidence="1">
    <location>
        <begin position="362"/>
        <end position="373"/>
    </location>
</feature>
<protein>
    <recommendedName>
        <fullName evidence="3">RRM domain-containing protein</fullName>
    </recommendedName>
</protein>
<name>A0A6V7HZS0_9HYME</name>
<proteinExistence type="predicted"/>
<feature type="compositionally biased region" description="Polar residues" evidence="1">
    <location>
        <begin position="163"/>
        <end position="179"/>
    </location>
</feature>
<gene>
    <name evidence="2" type="ORF">BBRV_LOCUS10796</name>
</gene>
<evidence type="ECO:0008006" key="3">
    <source>
        <dbReference type="Google" id="ProtNLM"/>
    </source>
</evidence>
<organism evidence="2">
    <name type="scientific">Bracon brevicornis</name>
    <dbReference type="NCBI Taxonomy" id="1563983"/>
    <lineage>
        <taxon>Eukaryota</taxon>
        <taxon>Metazoa</taxon>
        <taxon>Ecdysozoa</taxon>
        <taxon>Arthropoda</taxon>
        <taxon>Hexapoda</taxon>
        <taxon>Insecta</taxon>
        <taxon>Pterygota</taxon>
        <taxon>Neoptera</taxon>
        <taxon>Endopterygota</taxon>
        <taxon>Hymenoptera</taxon>
        <taxon>Apocrita</taxon>
        <taxon>Ichneumonoidea</taxon>
        <taxon>Braconidae</taxon>
        <taxon>Braconinae</taxon>
        <taxon>Bracon</taxon>
    </lineage>
</organism>
<dbReference type="InterPro" id="IPR035979">
    <property type="entry name" value="RBD_domain_sf"/>
</dbReference>
<feature type="region of interest" description="Disordered" evidence="1">
    <location>
        <begin position="118"/>
        <end position="203"/>
    </location>
</feature>
<feature type="compositionally biased region" description="Low complexity" evidence="1">
    <location>
        <begin position="391"/>
        <end position="408"/>
    </location>
</feature>
<feature type="region of interest" description="Disordered" evidence="1">
    <location>
        <begin position="362"/>
        <end position="429"/>
    </location>
</feature>
<sequence>MSDTMEPATETDKPALKYFLHNPKYHSWQLKFRNQADLPLDHIKMQFSKYGEVLKVVQPDYLGTCFVHFKTRDAARLCALGLRNSASIKLLSFRHEFASNYACKVSCENNLIDNNADDTAFNKSNEDQFQSSEQTRNNKFRQKSNMTTAEAVKQSHNEGPSDVSYQNGTNENVYTSTPTKIPANHLNVNKRNPTDNKSIYPKPMKDDVLRNINNNSMNETLAPASSILPNNVKDQEIREVMENGMLNGKKYHDGSENIPEDLGNVNNSGSAMTVPAKAFVPSYMRTQVMGKDVQNGESKGLMNQANMDISANLINKGEYKTIASKPILRKPLKIVQSNGVEKNNESENIVTAAKNQENCTELSKNQESNNLKNDSGIELAEDNSHNFPPISRMSLSSSGSRCSSSSESHSSDDHIADHLGSSGENSTAIGDNSMVVYKKNSAGMPSLVKKPQKPQQKPMEIVIPSPTYPYQMPMMYPLIQSACAPPRPTIPISKPLHNVVVANIHEFLTTESILEMLQQYQPICATKVDTAPPYNIRFCYVYFDSYEKAKFVEKNFDRAEAFGKKLIVLRSTTLAKQAAHRKETVRAQC</sequence>
<dbReference type="GO" id="GO:0003676">
    <property type="term" value="F:nucleic acid binding"/>
    <property type="evidence" value="ECO:0007669"/>
    <property type="project" value="InterPro"/>
</dbReference>
<dbReference type="Gene3D" id="3.30.70.330">
    <property type="match status" value="1"/>
</dbReference>